<dbReference type="OrthoDB" id="9796131at2"/>
<name>A0A7C9GVE8_9SPHN</name>
<dbReference type="EMBL" id="WIOL01000002">
    <property type="protein sequence ID" value="MQT17269.1"/>
    <property type="molecule type" value="Genomic_DNA"/>
</dbReference>
<proteinExistence type="predicted"/>
<reference evidence="2 3" key="1">
    <citation type="submission" date="2019-09" db="EMBL/GenBank/DDBJ databases">
        <title>Polymorphobacter sp. isolated from a lake in China.</title>
        <authorList>
            <person name="Liu Z."/>
        </authorList>
    </citation>
    <scope>NUCLEOTIDE SEQUENCE [LARGE SCALE GENOMIC DNA]</scope>
    <source>
        <strain evidence="2 3">D40P</strain>
    </source>
</reference>
<comment type="caution">
    <text evidence="2">The sequence shown here is derived from an EMBL/GenBank/DDBJ whole genome shotgun (WGS) entry which is preliminary data.</text>
</comment>
<accession>A0A7C9GVE8</accession>
<dbReference type="InterPro" id="IPR011749">
    <property type="entry name" value="CHP02243"/>
</dbReference>
<sequence length="862" mass="91562">MTPATAPCCTGDARRAVVRAATHNGFDYVEVDCAQTLLTVTFLGRAPDGITPAHLVIEGGRRERDLRVLDVRIVPADDEGLDDVMLVRVDRPGDFSNYRLRIIDIDENGHPTGRTPAGFDPRYTSVGFGFKAGCPVDQDPADTPPCPVPVHAAPALDYLARDYQGFRQLLLDRLALTMPGWTERHAPDLGITLVEILAYAADDLSYYQDAVATEAFLGTARLRTSVRRHLRLVDYRLGEGCNAQAWARISLDGADTLTLDPRDIMLLPPLPGVEAPMAPAADHPLEPGTIVFEPDASVAAITLYADHDVIEFYDWSGGAQSPSRCCLPVGATSATLKDPGTIPPPPPPDDNDCTPDAPPPDIDAGVGAGQWHRLKLSPGDVLILAEIIGPQTGNPADADPMHRHPVRLTSVRPGHDPLNGQLVMDIAWCPEDALPFPLCLSAIGGPPDCAALSPVSVAWGNILPVDHGRSVADDLGRVGTARTEADCADACTPAETRIIPWRFRPVLPQPGLSFLAQPGDDGHACGGCGPRAATARGTATPDGAIPAVTLTDSSGARWLPRPDLLDSGATDRHFVVETEDDTATLRFGDDSNGRRPAAGETLRAHYRIGNGPAGNIGADALGLILFRNRYPTGVTLRITNPLPARGGTAPEALASAKLRAPSQFRRRLARAVTAKDYADIVMRDFAGQVQRAAASLRVSGVRTEVRVAIDPRGRAEPDPALLGCIARHLDGYRRIGHDVRVVAAMQVPVALAVRVCVAPDRIADHLRRAVRDALGTGPGGFFHPDALSFGTGIAISRILAALHAIDGVTHAEVTALHRLFEAPDGALESGLLSIGPLEIARLDQDPDAPENGQLTIVMGGGR</sequence>
<evidence type="ECO:0000256" key="1">
    <source>
        <dbReference type="SAM" id="MobiDB-lite"/>
    </source>
</evidence>
<evidence type="ECO:0000313" key="3">
    <source>
        <dbReference type="Proteomes" id="UP000481327"/>
    </source>
</evidence>
<dbReference type="Proteomes" id="UP000481327">
    <property type="component" value="Unassembled WGS sequence"/>
</dbReference>
<feature type="region of interest" description="Disordered" evidence="1">
    <location>
        <begin position="335"/>
        <end position="366"/>
    </location>
</feature>
<gene>
    <name evidence="2" type="ORF">F3168_08325</name>
</gene>
<dbReference type="NCBIfam" id="TIGR02243">
    <property type="entry name" value="putative baseplate assembly protein"/>
    <property type="match status" value="1"/>
</dbReference>
<protein>
    <submittedName>
        <fullName evidence="2">Putative baseplate assembly protein</fullName>
    </submittedName>
</protein>
<dbReference type="RefSeq" id="WP_152577667.1">
    <property type="nucleotide sequence ID" value="NZ_JAATJI010000001.1"/>
</dbReference>
<dbReference type="AlphaFoldDB" id="A0A7C9GVE8"/>
<organism evidence="2 3">
    <name type="scientific">Sandarakinorhabdus fusca</name>
    <dbReference type="NCBI Taxonomy" id="1439888"/>
    <lineage>
        <taxon>Bacteria</taxon>
        <taxon>Pseudomonadati</taxon>
        <taxon>Pseudomonadota</taxon>
        <taxon>Alphaproteobacteria</taxon>
        <taxon>Sphingomonadales</taxon>
        <taxon>Sphingosinicellaceae</taxon>
        <taxon>Sandarakinorhabdus</taxon>
    </lineage>
</organism>
<keyword evidence="3" id="KW-1185">Reference proteome</keyword>
<evidence type="ECO:0000313" key="2">
    <source>
        <dbReference type="EMBL" id="MQT17269.1"/>
    </source>
</evidence>